<dbReference type="Pfam" id="PF00395">
    <property type="entry name" value="SLH"/>
    <property type="match status" value="3"/>
</dbReference>
<keyword evidence="5" id="KW-1185">Reference proteome</keyword>
<dbReference type="SUPFAM" id="SSF49373">
    <property type="entry name" value="Invasin/intimin cell-adhesion fragments"/>
    <property type="match status" value="1"/>
</dbReference>
<protein>
    <recommendedName>
        <fullName evidence="3">SLH domain-containing protein</fullName>
    </recommendedName>
</protein>
<dbReference type="Pfam" id="PF09479">
    <property type="entry name" value="Flg_new"/>
    <property type="match status" value="1"/>
</dbReference>
<dbReference type="KEGG" id="salq:SYNTR_1724"/>
<name>A0A6I6DJX1_9FIRM</name>
<sequence length="1492" mass="157744">MLVLKKNKMLCVFLLFTFLFTIVFESTPNVYANNTLLDIKNHWAKDTIQEMVDGGIVRGYPDGTFKPNNSITRAEFMTLTNRVFNFTEEGEIQFGDVPEDTWFTEAIKIAYAAGYIGGYPDGTIKPNNTISRQEAAIIITKIKQMKKNTNYIDIFNDAKDIPSWSKGSVGAVAEAGFMGGYPDGSFKPIEPITRAEALVLLDRVLKEAIWTINKAGTYGPEEGNKKFDGDVYIKADQVILQNVTITGDLTIAEEVGEGEVTLNNVTVEGDSYIRGGGSDSIYINGGDFRNIIIQKAAGKLRIVMIHDRGASVTVAEEAKDTEIIFQGTFDNINVNTGNVKLTMQEETQVNKLQIDDKAEEVKVNTSKETVIDLLDVNTTTNVNNEGRIIKALGTGAKDSEYKINLPENLQPRRSSGSSSSSTVSVSAINITTTPDDVSALNNSASVAVDFSSDISGVTFYYTLDGTTPSTSSPTSSLITVDASDLTGNSDLGGTVTVKVIGVKSGMNNSSVAKKEITFNAASTAAVYNREELTTALDNSDITTITVVPGTYTGDYTVSNTQTINGSNAIIDGNLTIKADNVVINGTPPHSPFQVINGTVSISSGVNNFTADGTNFDNLTIDGGGLNSVRLRNSSIGNMTVNKPNVRVNMRDTASTNVEVGANATGARLEFTLGSSTTKSVNIQAGTTGVQVASREDNPIEVTGDYEPITLHKVEFNVGIYDALVSINGDEELTVWPGEVEFDLEEGTYSYTITKTGYEDVTGSVTVIESDIIESVTLTLKTYTVTFVDWDNSEIATETIEHGSAATAPADPTRDGYKFTGWSPADFTNITSDLTVTAQYVAVDKNALATAIGEAETNRDSVEISTDGSDVLTTDEWVSQVAMDTYEEAIGAAQGVYDDTSASQATVDQAVTDLDTATATFDGEKAAGTLVPVTGVSIDEADQTIGVGANFQFNATVEPGSATNKDVIWSSSDDGIATVSATGEVTGVAVGTAEITVTTNDGGFQDTVTITVTEEADFDGGSGTEEAPYQIATAEHLDNVRKHLGSDHANTHFILLNDIDLGDATSDGGAYWNDGKGWEPIGTEGDTFQGIFNGEGYSVINLFIDRPEVNDVGLFGVTSKYSSLDHHPGVHNLTIEGGSITGKDYVGPLAGRFVGQMANVTADLTVHGEKYVGGLIGRATAAQTTSNTDYDQKIENCSAYGDVYGIQYVGGLLGHGGTRLTILDSSASGNVTGIFDEEDHNHFGGFIGRISGQGGTSVSNSYATGDVNAPSADQVGGFVGELAYNSATNSYATGSVAGNEEVGGFVGKMATGSSCTESYATGNVDGYSRIGGFAGYSIRNLSGLYASGDVTGVHRVGGFVGQIGWVANFISNRRDLSNVNAHGNVEGSGSGIGGLAGWIAGDITNSYMTGSVSGDGSSVGSIVGTWDSGSSSNTYYNEDVNGQSGSGTPKTTEQMKQQATYVDWNFSSTWGINSSENQGYPFLRWQGYEHTSD</sequence>
<dbReference type="InterPro" id="IPR042229">
    <property type="entry name" value="Listeria/Bacterioides_rpt_sf"/>
</dbReference>
<dbReference type="PANTHER" id="PTHR43308:SF5">
    <property type="entry name" value="S-LAYER PROTEIN _ PEPTIDOGLYCAN ENDO-BETA-N-ACETYLGLUCOSAMINIDASE"/>
    <property type="match status" value="1"/>
</dbReference>
<dbReference type="PROSITE" id="PS51272">
    <property type="entry name" value="SLH"/>
    <property type="match status" value="3"/>
</dbReference>
<evidence type="ECO:0000256" key="2">
    <source>
        <dbReference type="ARBA" id="ARBA00022737"/>
    </source>
</evidence>
<dbReference type="InterPro" id="IPR051465">
    <property type="entry name" value="Cell_Envelope_Struct_Comp"/>
</dbReference>
<dbReference type="InterPro" id="IPR013378">
    <property type="entry name" value="InlB-like_B-rpt"/>
</dbReference>
<dbReference type="InterPro" id="IPR003343">
    <property type="entry name" value="Big_2"/>
</dbReference>
<dbReference type="EMBL" id="CP046457">
    <property type="protein sequence ID" value="QGU00318.1"/>
    <property type="molecule type" value="Genomic_DNA"/>
</dbReference>
<feature type="domain" description="SLH" evidence="3">
    <location>
        <begin position="95"/>
        <end position="151"/>
    </location>
</feature>
<dbReference type="Gene3D" id="1.20.1270.90">
    <property type="entry name" value="AF1782-like"/>
    <property type="match status" value="1"/>
</dbReference>
<accession>A0A6I6DJX1</accession>
<feature type="domain" description="SLH" evidence="3">
    <location>
        <begin position="152"/>
        <end position="215"/>
    </location>
</feature>
<organism evidence="4 5">
    <name type="scientific">Candidatus Syntrophocurvum alkaliphilum</name>
    <dbReference type="NCBI Taxonomy" id="2293317"/>
    <lineage>
        <taxon>Bacteria</taxon>
        <taxon>Bacillati</taxon>
        <taxon>Bacillota</taxon>
        <taxon>Clostridia</taxon>
        <taxon>Eubacteriales</taxon>
        <taxon>Syntrophomonadaceae</taxon>
        <taxon>Candidatus Syntrophocurvum</taxon>
    </lineage>
</organism>
<dbReference type="Gene3D" id="2.60.40.1080">
    <property type="match status" value="1"/>
</dbReference>
<keyword evidence="2" id="KW-0677">Repeat</keyword>
<dbReference type="InterPro" id="IPR059177">
    <property type="entry name" value="GH29D-like_dom"/>
</dbReference>
<dbReference type="Gene3D" id="2.160.20.110">
    <property type="match status" value="2"/>
</dbReference>
<dbReference type="Gene3D" id="2.60.40.4270">
    <property type="entry name" value="Listeria-Bacteroides repeat domain"/>
    <property type="match status" value="1"/>
</dbReference>
<evidence type="ECO:0000259" key="3">
    <source>
        <dbReference type="PROSITE" id="PS51272"/>
    </source>
</evidence>
<dbReference type="SMART" id="SM00635">
    <property type="entry name" value="BID_2"/>
    <property type="match status" value="1"/>
</dbReference>
<reference evidence="5" key="1">
    <citation type="journal article" date="2019" name="Microbiology">
        <title>Complete Genome Sequence of an Uncultured Bacterium of the Candidate Phylum Bipolaricaulota.</title>
        <authorList>
            <person name="Kadnikov V.V."/>
            <person name="Mardanov A.V."/>
            <person name="Beletsky A.V."/>
            <person name="Frank Y.A."/>
            <person name="Karnachuk O.V."/>
            <person name="Ravin N.V."/>
        </authorList>
    </citation>
    <scope>NUCLEOTIDE SEQUENCE [LARGE SCALE GENOMIC DNA]</scope>
</reference>
<dbReference type="PANTHER" id="PTHR43308">
    <property type="entry name" value="OUTER MEMBRANE PROTEIN ALPHA-RELATED"/>
    <property type="match status" value="1"/>
</dbReference>
<comment type="subcellular location">
    <subcellularLocation>
        <location evidence="1">Cell envelope</location>
    </subcellularLocation>
</comment>
<proteinExistence type="predicted"/>
<gene>
    <name evidence="4" type="ORF">SYNTR_1724</name>
</gene>
<evidence type="ECO:0000313" key="4">
    <source>
        <dbReference type="EMBL" id="QGU00318.1"/>
    </source>
</evidence>
<dbReference type="Proteomes" id="UP000426444">
    <property type="component" value="Chromosome"/>
</dbReference>
<dbReference type="InterPro" id="IPR008964">
    <property type="entry name" value="Invasin/intimin_cell_adhesion"/>
</dbReference>
<feature type="domain" description="SLH" evidence="3">
    <location>
        <begin position="31"/>
        <end position="94"/>
    </location>
</feature>
<dbReference type="InterPro" id="IPR001119">
    <property type="entry name" value="SLH_dom"/>
</dbReference>
<dbReference type="Pfam" id="PF13290">
    <property type="entry name" value="CHB_HEX_C_1"/>
    <property type="match status" value="1"/>
</dbReference>
<evidence type="ECO:0000256" key="1">
    <source>
        <dbReference type="ARBA" id="ARBA00004196"/>
    </source>
</evidence>
<dbReference type="GO" id="GO:0030313">
    <property type="term" value="C:cell envelope"/>
    <property type="evidence" value="ECO:0007669"/>
    <property type="project" value="UniProtKB-SubCell"/>
</dbReference>
<dbReference type="Pfam" id="PF02368">
    <property type="entry name" value="Big_2"/>
    <property type="match status" value="1"/>
</dbReference>
<evidence type="ECO:0000313" key="5">
    <source>
        <dbReference type="Proteomes" id="UP000426444"/>
    </source>
</evidence>